<proteinExistence type="predicted"/>
<evidence type="ECO:0000313" key="1">
    <source>
        <dbReference type="EMBL" id="MDA6071919.1"/>
    </source>
</evidence>
<organism evidence="1 2">
    <name type="scientific">Flavobacterium azizsancarii</name>
    <dbReference type="NCBI Taxonomy" id="2961580"/>
    <lineage>
        <taxon>Bacteria</taxon>
        <taxon>Pseudomonadati</taxon>
        <taxon>Bacteroidota</taxon>
        <taxon>Flavobacteriia</taxon>
        <taxon>Flavobacteriales</taxon>
        <taxon>Flavobacteriaceae</taxon>
        <taxon>Flavobacterium</taxon>
    </lineage>
</organism>
<name>A0ABT4WIJ2_9FLAO</name>
<keyword evidence="2" id="KW-1185">Reference proteome</keyword>
<protein>
    <submittedName>
        <fullName evidence="1">Uncharacterized protein</fullName>
    </submittedName>
</protein>
<sequence length="93" mass="10251">MSTNFDGSNVTKAKRTILSANFPSLSTPTRQFISLGGIDLSAYSGNIHIAFKYIGSVKDKTLNGAFMVDDVKVFGKKYKDFFKCAVNVLIFSR</sequence>
<evidence type="ECO:0000313" key="2">
    <source>
        <dbReference type="Proteomes" id="UP001212170"/>
    </source>
</evidence>
<gene>
    <name evidence="1" type="ORF">NJT12_20040</name>
</gene>
<dbReference type="Proteomes" id="UP001212170">
    <property type="component" value="Unassembled WGS sequence"/>
</dbReference>
<comment type="caution">
    <text evidence="1">The sequence shown here is derived from an EMBL/GenBank/DDBJ whole genome shotgun (WGS) entry which is preliminary data.</text>
</comment>
<accession>A0ABT4WIJ2</accession>
<dbReference type="RefSeq" id="WP_271337742.1">
    <property type="nucleotide sequence ID" value="NZ_JAMZNK010000045.1"/>
</dbReference>
<reference evidence="1 2" key="1">
    <citation type="journal article" date="2023" name="Chemosphere">
        <title>Whole genome analysis of Flavobacterium aziz-sancarii sp. nov., isolated from Ardley Island (Antarctica), revealed a rich resistome and bioremediation potential.</title>
        <authorList>
            <person name="Otur C."/>
            <person name="Okay S."/>
            <person name="Kurt-Kizildogan A."/>
        </authorList>
    </citation>
    <scope>NUCLEOTIDE SEQUENCE [LARGE SCALE GENOMIC DNA]</scope>
    <source>
        <strain evidence="1 2">AC</strain>
    </source>
</reference>
<dbReference type="EMBL" id="JAMZNK010000045">
    <property type="protein sequence ID" value="MDA6071919.1"/>
    <property type="molecule type" value="Genomic_DNA"/>
</dbReference>